<evidence type="ECO:0000313" key="11">
    <source>
        <dbReference type="EMBL" id="ACL68776.1"/>
    </source>
</evidence>
<dbReference type="SUPFAM" id="SSF54862">
    <property type="entry name" value="4Fe-4S ferredoxins"/>
    <property type="match status" value="1"/>
</dbReference>
<dbReference type="PANTHER" id="PTHR43082">
    <property type="entry name" value="FERREDOXIN-LIKE"/>
    <property type="match status" value="1"/>
</dbReference>
<dbReference type="EMBL" id="CP001098">
    <property type="protein sequence ID" value="ACL68776.1"/>
    <property type="molecule type" value="Genomic_DNA"/>
</dbReference>
<dbReference type="OrthoDB" id="9800260at2"/>
<comment type="similarity">
    <text evidence="2">To ferredoxins from P.putida and C.tartarivorum, ferredoxin I from A.vinelandii, ferredoxin II from D.desulfuricans.</text>
</comment>
<dbReference type="PROSITE" id="PS51379">
    <property type="entry name" value="4FE4S_FER_2"/>
    <property type="match status" value="1"/>
</dbReference>
<name>B8CZP6_HALOH</name>
<evidence type="ECO:0000256" key="7">
    <source>
        <dbReference type="ARBA" id="ARBA00023004"/>
    </source>
</evidence>
<evidence type="ECO:0000256" key="1">
    <source>
        <dbReference type="ARBA" id="ARBA00003208"/>
    </source>
</evidence>
<dbReference type="STRING" id="373903.Hore_00130"/>
<evidence type="ECO:0000256" key="9">
    <source>
        <dbReference type="ARBA" id="ARBA00023231"/>
    </source>
</evidence>
<feature type="domain" description="4Fe-4S ferredoxin-type" evidence="10">
    <location>
        <begin position="55"/>
        <end position="84"/>
    </location>
</feature>
<evidence type="ECO:0000256" key="2">
    <source>
        <dbReference type="ARBA" id="ARBA00009192"/>
    </source>
</evidence>
<evidence type="ECO:0000313" key="12">
    <source>
        <dbReference type="Proteomes" id="UP000000719"/>
    </source>
</evidence>
<keyword evidence="6" id="KW-0249">Electron transport</keyword>
<dbReference type="AlphaFoldDB" id="B8CZP6"/>
<protein>
    <recommendedName>
        <fullName evidence="3">Ferredoxin-like protein</fullName>
    </recommendedName>
</protein>
<dbReference type="KEGG" id="hor:Hore_00130"/>
<organism evidence="11 12">
    <name type="scientific">Halothermothrix orenii (strain H 168 / OCM 544 / DSM 9562)</name>
    <dbReference type="NCBI Taxonomy" id="373903"/>
    <lineage>
        <taxon>Bacteria</taxon>
        <taxon>Bacillati</taxon>
        <taxon>Bacillota</taxon>
        <taxon>Clostridia</taxon>
        <taxon>Halanaerobiales</taxon>
        <taxon>Halothermotrichaceae</taxon>
        <taxon>Halothermothrix</taxon>
    </lineage>
</organism>
<evidence type="ECO:0000256" key="3">
    <source>
        <dbReference type="ARBA" id="ARBA00020378"/>
    </source>
</evidence>
<dbReference type="PANTHER" id="PTHR43082:SF3">
    <property type="entry name" value="FERREDOXIN-LIKE PROTEIN YDIT"/>
    <property type="match status" value="1"/>
</dbReference>
<dbReference type="RefSeq" id="WP_012634975.1">
    <property type="nucleotide sequence ID" value="NC_011899.1"/>
</dbReference>
<proteinExistence type="predicted"/>
<keyword evidence="9" id="KW-0535">Nitrogen fixation</keyword>
<dbReference type="Proteomes" id="UP000000719">
    <property type="component" value="Chromosome"/>
</dbReference>
<dbReference type="HOGENOM" id="CLU_163428_0_0_9"/>
<keyword evidence="8" id="KW-0411">Iron-sulfur</keyword>
<dbReference type="InterPro" id="IPR012206">
    <property type="entry name" value="Fd_FixX"/>
</dbReference>
<dbReference type="InterPro" id="IPR007859">
    <property type="entry name" value="ETF-QO/FixX_C"/>
</dbReference>
<evidence type="ECO:0000256" key="8">
    <source>
        <dbReference type="ARBA" id="ARBA00023014"/>
    </source>
</evidence>
<reference evidence="11 12" key="1">
    <citation type="journal article" date="2009" name="PLoS ONE">
        <title>Genome analysis of the anaerobic thermohalophilic bacterium Halothermothrix orenii.</title>
        <authorList>
            <person name="Mavromatis K."/>
            <person name="Ivanova N."/>
            <person name="Anderson I."/>
            <person name="Lykidis A."/>
            <person name="Hooper S.D."/>
            <person name="Sun H."/>
            <person name="Kunin V."/>
            <person name="Lapidus A."/>
            <person name="Hugenholtz P."/>
            <person name="Patel B."/>
            <person name="Kyrpides N.C."/>
        </authorList>
    </citation>
    <scope>NUCLEOTIDE SEQUENCE [LARGE SCALE GENOMIC DNA]</scope>
    <source>
        <strain evidence="12">H 168 / OCM 544 / DSM 9562</strain>
    </source>
</reference>
<sequence length="94" mass="10962">MTSFLKNNENPLKYVNIIPAGKSHIHIRNKKVCLDCENKPCTYYCPARVFFWEVNEIKILFERCIECGACPWGCPRENIDWVYPPGGYGVKYEV</sequence>
<dbReference type="Pfam" id="PF05187">
    <property type="entry name" value="Fer4_ETF_QO"/>
    <property type="match status" value="1"/>
</dbReference>
<keyword evidence="12" id="KW-1185">Reference proteome</keyword>
<gene>
    <name evidence="11" type="ordered locus">Hore_00130</name>
</gene>
<accession>B8CZP6</accession>
<dbReference type="GO" id="GO:0005506">
    <property type="term" value="F:iron ion binding"/>
    <property type="evidence" value="ECO:0007669"/>
    <property type="project" value="InterPro"/>
</dbReference>
<keyword evidence="7" id="KW-0408">Iron</keyword>
<comment type="function">
    <text evidence="1">Could be a 3Fe-4S cluster-containing protein.</text>
</comment>
<evidence type="ECO:0000259" key="10">
    <source>
        <dbReference type="PROSITE" id="PS51379"/>
    </source>
</evidence>
<evidence type="ECO:0000256" key="4">
    <source>
        <dbReference type="ARBA" id="ARBA00022448"/>
    </source>
</evidence>
<keyword evidence="4" id="KW-0813">Transport</keyword>
<evidence type="ECO:0000256" key="6">
    <source>
        <dbReference type="ARBA" id="ARBA00022982"/>
    </source>
</evidence>
<dbReference type="GO" id="GO:0051536">
    <property type="term" value="F:iron-sulfur cluster binding"/>
    <property type="evidence" value="ECO:0007669"/>
    <property type="project" value="UniProtKB-KW"/>
</dbReference>
<evidence type="ECO:0000256" key="5">
    <source>
        <dbReference type="ARBA" id="ARBA00022723"/>
    </source>
</evidence>
<keyword evidence="5" id="KW-0479">Metal-binding</keyword>
<dbReference type="eggNOG" id="COG2440">
    <property type="taxonomic scope" value="Bacteria"/>
</dbReference>
<dbReference type="Gene3D" id="3.30.70.20">
    <property type="match status" value="1"/>
</dbReference>
<dbReference type="InterPro" id="IPR017896">
    <property type="entry name" value="4Fe4S_Fe-S-bd"/>
</dbReference>